<dbReference type="FunFam" id="2.60.120.200:FF:000178">
    <property type="entry name" value="Glycoside hydrolase family 16 protein"/>
    <property type="match status" value="1"/>
</dbReference>
<keyword evidence="5" id="KW-1185">Reference proteome</keyword>
<comment type="caution">
    <text evidence="4">The sequence shown here is derived from an EMBL/GenBank/DDBJ whole genome shotgun (WGS) entry which is preliminary data.</text>
</comment>
<keyword evidence="2" id="KW-0472">Membrane</keyword>
<comment type="similarity">
    <text evidence="1">Belongs to the glycosyl hydrolase 16 family.</text>
</comment>
<feature type="domain" description="GH16" evidence="3">
    <location>
        <begin position="165"/>
        <end position="458"/>
    </location>
</feature>
<protein>
    <submittedName>
        <fullName evidence="4">Gram-negative bacteria-binding protein 1</fullName>
    </submittedName>
</protein>
<dbReference type="AlphaFoldDB" id="A0A168DBD8"/>
<evidence type="ECO:0000256" key="2">
    <source>
        <dbReference type="SAM" id="Phobius"/>
    </source>
</evidence>
<sequence length="464" mass="52339">MQEESSSNSPKIRRAIAAAMKAESESSASSSAFEAESTIPSVHTGDYSSLDVASKRRFKSYRLRGEYEKPWLSDPAMYKTKWNNWIVRAFIVLGFMLAGVACYFMVAPYKDGAYCLIYEDHFTSLDKNIWSHEVQLDGFGTGSFDWTTTDEKNSYIDSNGLHIVPTLTNETTPITNNDLYANYTLDLGKDGSCTGTVNTSCIISSDPMKGTMIPPVRSARLSTKGKKSIRYGRVEVVAKLPRGDWIWPAIWMMPEDSMYGVWPRSGEIDIMESRGNSRDYKEGGRNFYYGTLHWGPTASTDSYWRTTQAKMLRRGDYSQGFHTYGIQWTPNYIYFYVDSRIHQIFFIGFKREQPLYDLGGFAAATVNQTLLSNPWAVSNSTTGNAPFDQKFYLILNVAVGAKNGWFLDHVGDKPWVDAGTNAQWTFWDAASKWLPTWGQGEDRGMTVRSVKMWQAGQCGQAGEL</sequence>
<dbReference type="InterPro" id="IPR000757">
    <property type="entry name" value="Beta-glucanase-like"/>
</dbReference>
<dbReference type="SUPFAM" id="SSF49899">
    <property type="entry name" value="Concanavalin A-like lectins/glucanases"/>
    <property type="match status" value="1"/>
</dbReference>
<dbReference type="PANTHER" id="PTHR10963">
    <property type="entry name" value="GLYCOSYL HYDROLASE-RELATED"/>
    <property type="match status" value="1"/>
</dbReference>
<reference evidence="4 5" key="1">
    <citation type="journal article" date="2016" name="Genome Biol. Evol.">
        <title>Divergent and convergent evolution of fungal pathogenicity.</title>
        <authorList>
            <person name="Shang Y."/>
            <person name="Xiao G."/>
            <person name="Zheng P."/>
            <person name="Cen K."/>
            <person name="Zhan S."/>
            <person name="Wang C."/>
        </authorList>
    </citation>
    <scope>NUCLEOTIDE SEQUENCE [LARGE SCALE GENOMIC DNA]</scope>
    <source>
        <strain evidence="4 5">RCEF 2490</strain>
    </source>
</reference>
<accession>A0A168DBD8</accession>
<dbReference type="Gene3D" id="2.60.120.200">
    <property type="match status" value="1"/>
</dbReference>
<dbReference type="PROSITE" id="PS51762">
    <property type="entry name" value="GH16_2"/>
    <property type="match status" value="1"/>
</dbReference>
<dbReference type="STRING" id="1081109.A0A168DBD8"/>
<dbReference type="GO" id="GO:0005975">
    <property type="term" value="P:carbohydrate metabolic process"/>
    <property type="evidence" value="ECO:0007669"/>
    <property type="project" value="InterPro"/>
</dbReference>
<keyword evidence="2" id="KW-1133">Transmembrane helix</keyword>
<gene>
    <name evidence="4" type="ORF">AAL_03530</name>
</gene>
<name>A0A168DBD8_9HYPO</name>
<dbReference type="Proteomes" id="UP000078544">
    <property type="component" value="Unassembled WGS sequence"/>
</dbReference>
<evidence type="ECO:0000259" key="3">
    <source>
        <dbReference type="PROSITE" id="PS51762"/>
    </source>
</evidence>
<evidence type="ECO:0000313" key="5">
    <source>
        <dbReference type="Proteomes" id="UP000078544"/>
    </source>
</evidence>
<organism evidence="4 5">
    <name type="scientific">Moelleriella libera RCEF 2490</name>
    <dbReference type="NCBI Taxonomy" id="1081109"/>
    <lineage>
        <taxon>Eukaryota</taxon>
        <taxon>Fungi</taxon>
        <taxon>Dikarya</taxon>
        <taxon>Ascomycota</taxon>
        <taxon>Pezizomycotina</taxon>
        <taxon>Sordariomycetes</taxon>
        <taxon>Hypocreomycetidae</taxon>
        <taxon>Hypocreales</taxon>
        <taxon>Clavicipitaceae</taxon>
        <taxon>Moelleriella</taxon>
    </lineage>
</organism>
<dbReference type="GO" id="GO:0004553">
    <property type="term" value="F:hydrolase activity, hydrolyzing O-glycosyl compounds"/>
    <property type="evidence" value="ECO:0007669"/>
    <property type="project" value="InterPro"/>
</dbReference>
<dbReference type="InterPro" id="IPR013320">
    <property type="entry name" value="ConA-like_dom_sf"/>
</dbReference>
<dbReference type="Pfam" id="PF00722">
    <property type="entry name" value="Glyco_hydro_16"/>
    <property type="match status" value="1"/>
</dbReference>
<dbReference type="PANTHER" id="PTHR10963:SF55">
    <property type="entry name" value="GLYCOSIDE HYDROLASE FAMILY 16 PROTEIN"/>
    <property type="match status" value="1"/>
</dbReference>
<evidence type="ECO:0000256" key="1">
    <source>
        <dbReference type="ARBA" id="ARBA00006865"/>
    </source>
</evidence>
<evidence type="ECO:0000313" key="4">
    <source>
        <dbReference type="EMBL" id="KZZ97566.1"/>
    </source>
</evidence>
<dbReference type="EMBL" id="AZGY01000006">
    <property type="protein sequence ID" value="KZZ97566.1"/>
    <property type="molecule type" value="Genomic_DNA"/>
</dbReference>
<dbReference type="OrthoDB" id="4781at2759"/>
<proteinExistence type="inferred from homology"/>
<dbReference type="InterPro" id="IPR050546">
    <property type="entry name" value="Glycosyl_Hydrlase_16"/>
</dbReference>
<keyword evidence="2" id="KW-0812">Transmembrane</keyword>
<feature type="transmembrane region" description="Helical" evidence="2">
    <location>
        <begin position="85"/>
        <end position="106"/>
    </location>
</feature>